<dbReference type="Proteomes" id="UP000053676">
    <property type="component" value="Unassembled WGS sequence"/>
</dbReference>
<evidence type="ECO:0000313" key="3">
    <source>
        <dbReference type="Proteomes" id="UP000053676"/>
    </source>
</evidence>
<dbReference type="KEGG" id="nai:NECAME_12758"/>
<gene>
    <name evidence="2" type="ORF">NECAME_12758</name>
</gene>
<accession>W2T196</accession>
<reference evidence="3" key="1">
    <citation type="journal article" date="2014" name="Nat. Genet.">
        <title>Genome of the human hookworm Necator americanus.</title>
        <authorList>
            <person name="Tang Y.T."/>
            <person name="Gao X."/>
            <person name="Rosa B.A."/>
            <person name="Abubucker S."/>
            <person name="Hallsworth-Pepin K."/>
            <person name="Martin J."/>
            <person name="Tyagi R."/>
            <person name="Heizer E."/>
            <person name="Zhang X."/>
            <person name="Bhonagiri-Palsikar V."/>
            <person name="Minx P."/>
            <person name="Warren W.C."/>
            <person name="Wang Q."/>
            <person name="Zhan B."/>
            <person name="Hotez P.J."/>
            <person name="Sternberg P.W."/>
            <person name="Dougall A."/>
            <person name="Gaze S.T."/>
            <person name="Mulvenna J."/>
            <person name="Sotillo J."/>
            <person name="Ranganathan S."/>
            <person name="Rabelo E.M."/>
            <person name="Wilson R.K."/>
            <person name="Felgner P.L."/>
            <person name="Bethony J."/>
            <person name="Hawdon J.M."/>
            <person name="Gasser R.B."/>
            <person name="Loukas A."/>
            <person name="Mitreva M."/>
        </authorList>
    </citation>
    <scope>NUCLEOTIDE SEQUENCE [LARGE SCALE GENOMIC DNA]</scope>
</reference>
<name>W2T196_NECAM</name>
<keyword evidence="3" id="KW-1185">Reference proteome</keyword>
<evidence type="ECO:0000256" key="1">
    <source>
        <dbReference type="SAM" id="MobiDB-lite"/>
    </source>
</evidence>
<dbReference type="AlphaFoldDB" id="W2T196"/>
<evidence type="ECO:0000313" key="2">
    <source>
        <dbReference type="EMBL" id="ETN74747.1"/>
    </source>
</evidence>
<proteinExistence type="predicted"/>
<feature type="region of interest" description="Disordered" evidence="1">
    <location>
        <begin position="57"/>
        <end position="94"/>
    </location>
</feature>
<dbReference type="EMBL" id="KI660336">
    <property type="protein sequence ID" value="ETN74747.1"/>
    <property type="molecule type" value="Genomic_DNA"/>
</dbReference>
<organism evidence="2 3">
    <name type="scientific">Necator americanus</name>
    <name type="common">Human hookworm</name>
    <dbReference type="NCBI Taxonomy" id="51031"/>
    <lineage>
        <taxon>Eukaryota</taxon>
        <taxon>Metazoa</taxon>
        <taxon>Ecdysozoa</taxon>
        <taxon>Nematoda</taxon>
        <taxon>Chromadorea</taxon>
        <taxon>Rhabditida</taxon>
        <taxon>Rhabditina</taxon>
        <taxon>Rhabditomorpha</taxon>
        <taxon>Strongyloidea</taxon>
        <taxon>Ancylostomatidae</taxon>
        <taxon>Bunostominae</taxon>
        <taxon>Necator</taxon>
    </lineage>
</organism>
<protein>
    <submittedName>
        <fullName evidence="2">Uncharacterized protein</fullName>
    </submittedName>
</protein>
<dbReference type="OrthoDB" id="5875894at2759"/>
<feature type="compositionally biased region" description="Polar residues" evidence="1">
    <location>
        <begin position="57"/>
        <end position="66"/>
    </location>
</feature>
<sequence>MTEIEVVMTRNPGLSLERLQTATSKQKIELCEFKMLLEIFSAFAGCLSLVRPSLRQSTSAASSTPLWNKPPLESIGRKMTKSGKKTDTSRPVVA</sequence>